<comment type="cofactor">
    <cofactor evidence="1">
        <name>FAD</name>
        <dbReference type="ChEBI" id="CHEBI:57692"/>
    </cofactor>
</comment>
<protein>
    <recommendedName>
        <fullName evidence="4">2-polyprenylphenol hydroxylase</fullName>
    </recommendedName>
</protein>
<dbReference type="PANTHER" id="PTHR47354">
    <property type="entry name" value="NADH OXIDOREDUCTASE HCR"/>
    <property type="match status" value="1"/>
</dbReference>
<dbReference type="Gene3D" id="3.40.50.80">
    <property type="entry name" value="Nucleotide-binding domain of ferredoxin-NADP reductase (FNR) module"/>
    <property type="match status" value="1"/>
</dbReference>
<gene>
    <name evidence="2" type="ORF">QP027_10120</name>
</gene>
<dbReference type="Proteomes" id="UP001225598">
    <property type="component" value="Chromosome"/>
</dbReference>
<name>A0ABY8VIR5_9CORY</name>
<dbReference type="InterPro" id="IPR050415">
    <property type="entry name" value="MRET"/>
</dbReference>
<evidence type="ECO:0000313" key="3">
    <source>
        <dbReference type="Proteomes" id="UP001225598"/>
    </source>
</evidence>
<reference evidence="2 3" key="1">
    <citation type="submission" date="2023-05" db="EMBL/GenBank/DDBJ databases">
        <title>Corynebacterium suedekumii sp. nov. and Corynebacterium breve sp. nov. isolated from raw cow's milk.</title>
        <authorList>
            <person name="Baer M.K."/>
            <person name="Mehl L."/>
            <person name="Hellmuth R."/>
            <person name="Marke G."/>
            <person name="Lipski A."/>
        </authorList>
    </citation>
    <scope>NUCLEOTIDE SEQUENCE [LARGE SCALE GENOMIC DNA]</scope>
    <source>
        <strain evidence="2 3">R4</strain>
    </source>
</reference>
<dbReference type="InterPro" id="IPR012292">
    <property type="entry name" value="Globin/Proto"/>
</dbReference>
<keyword evidence="3" id="KW-1185">Reference proteome</keyword>
<dbReference type="RefSeq" id="WP_284824545.1">
    <property type="nucleotide sequence ID" value="NZ_CP126969.1"/>
</dbReference>
<evidence type="ECO:0000313" key="2">
    <source>
        <dbReference type="EMBL" id="WIM67445.1"/>
    </source>
</evidence>
<dbReference type="SUPFAM" id="SSF52343">
    <property type="entry name" value="Ferredoxin reductase-like, C-terminal NADP-linked domain"/>
    <property type="match status" value="1"/>
</dbReference>
<dbReference type="InterPro" id="IPR039261">
    <property type="entry name" value="FNR_nucleotide-bd"/>
</dbReference>
<dbReference type="Gene3D" id="1.10.490.10">
    <property type="entry name" value="Globins"/>
    <property type="match status" value="1"/>
</dbReference>
<organism evidence="2 3">
    <name type="scientific">Corynebacterium breve</name>
    <dbReference type="NCBI Taxonomy" id="3049799"/>
    <lineage>
        <taxon>Bacteria</taxon>
        <taxon>Bacillati</taxon>
        <taxon>Actinomycetota</taxon>
        <taxon>Actinomycetes</taxon>
        <taxon>Mycobacteriales</taxon>
        <taxon>Corynebacteriaceae</taxon>
        <taxon>Corynebacterium</taxon>
    </lineage>
</organism>
<proteinExistence type="predicted"/>
<dbReference type="SUPFAM" id="SSF46458">
    <property type="entry name" value="Globin-like"/>
    <property type="match status" value="1"/>
</dbReference>
<evidence type="ECO:0008006" key="4">
    <source>
        <dbReference type="Google" id="ProtNLM"/>
    </source>
</evidence>
<dbReference type="EMBL" id="CP126969">
    <property type="protein sequence ID" value="WIM67445.1"/>
    <property type="molecule type" value="Genomic_DNA"/>
</dbReference>
<evidence type="ECO:0000256" key="1">
    <source>
        <dbReference type="ARBA" id="ARBA00001974"/>
    </source>
</evidence>
<dbReference type="InterPro" id="IPR009050">
    <property type="entry name" value="Globin-like_sf"/>
</dbReference>
<dbReference type="PANTHER" id="PTHR47354:SF5">
    <property type="entry name" value="PROTEIN RFBI"/>
    <property type="match status" value="1"/>
</dbReference>
<sequence>MVQLDDVGQLIRERGSTLSSEVHGRLFEAIPETRQLFPADMGRAHTQLPRALAWVLENADENGLLCDDVIAQIHTLARDHRRHGFPSDIYDLFGLLLGDAFVETVGDDLPQETINHVVRLIGLVCSELSIATSEDELKGIPPAYAAHITHIENHGEEVKVLKLEAGTPVDYSAGDLVPVKPSEQQGGWMCLAPALPPNPFGHLEFHVPQKVPASVGDYWTIGSPRTGITSTEGRDKLLICAGTGLSIMKSLVFDLLAQSERPNVHLMITADSPAGLYELTTFAALAQANDWLTVTPVVDGPASIENPPTTAGITPVTVPVEILLSGAGLWWDREILIAGPDDAIEPIHLALLDAGAPNEDIRLCSPHGHDMWAREDDPF</sequence>
<accession>A0ABY8VIR5</accession>